<evidence type="ECO:0000313" key="2">
    <source>
        <dbReference type="EMBL" id="BCU69583.1"/>
    </source>
</evidence>
<protein>
    <submittedName>
        <fullName evidence="2">Uncharacterized protein</fullName>
    </submittedName>
</protein>
<evidence type="ECO:0000256" key="1">
    <source>
        <dbReference type="SAM" id="Phobius"/>
    </source>
</evidence>
<accession>A0A8D5ZEC0</accession>
<name>A0A8D5ZEC0_9CREN</name>
<dbReference type="EMBL" id="AP024597">
    <property type="protein sequence ID" value="BCU69583.1"/>
    <property type="molecule type" value="Genomic_DNA"/>
</dbReference>
<keyword evidence="3" id="KW-1185">Reference proteome</keyword>
<feature type="transmembrane region" description="Helical" evidence="1">
    <location>
        <begin position="188"/>
        <end position="213"/>
    </location>
</feature>
<gene>
    <name evidence="2" type="ORF">KN1_08800</name>
</gene>
<feature type="transmembrane region" description="Helical" evidence="1">
    <location>
        <begin position="164"/>
        <end position="182"/>
    </location>
</feature>
<reference evidence="2 3" key="1">
    <citation type="submission" date="2021-04" db="EMBL/GenBank/DDBJ databases">
        <title>Complete genome sequence of Stygiolobus sp. KN-1.</title>
        <authorList>
            <person name="Nakamura K."/>
            <person name="Sakai H."/>
            <person name="Kurosawa N."/>
        </authorList>
    </citation>
    <scope>NUCLEOTIDE SEQUENCE [LARGE SCALE GENOMIC DNA]</scope>
    <source>
        <strain evidence="2 3">KN-1</strain>
    </source>
</reference>
<feature type="transmembrane region" description="Helical" evidence="1">
    <location>
        <begin position="100"/>
        <end position="123"/>
    </location>
</feature>
<dbReference type="GeneID" id="66162633"/>
<feature type="transmembrane region" description="Helical" evidence="1">
    <location>
        <begin position="225"/>
        <end position="246"/>
    </location>
</feature>
<feature type="transmembrane region" description="Helical" evidence="1">
    <location>
        <begin position="54"/>
        <end position="79"/>
    </location>
</feature>
<feature type="transmembrane region" description="Helical" evidence="1">
    <location>
        <begin position="21"/>
        <end position="42"/>
    </location>
</feature>
<feature type="transmembrane region" description="Helical" evidence="1">
    <location>
        <begin position="135"/>
        <end position="157"/>
    </location>
</feature>
<keyword evidence="1" id="KW-0812">Transmembrane</keyword>
<proteinExistence type="predicted"/>
<dbReference type="RefSeq" id="WP_221289593.1">
    <property type="nucleotide sequence ID" value="NZ_AP024597.1"/>
</dbReference>
<evidence type="ECO:0000313" key="3">
    <source>
        <dbReference type="Proteomes" id="UP000825123"/>
    </source>
</evidence>
<dbReference type="Proteomes" id="UP000825123">
    <property type="component" value="Chromosome"/>
</dbReference>
<dbReference type="KEGG" id="csty:KN1_08800"/>
<sequence>MTSLESFQVFKILFKERYKDPTLQLILPTMIVGYIFIPSFLIKGNFLSYALVLANIPIISIPETIAIALALRNVIFVLGDHMNSGSIVSFLMMPVKRRTFFFMSYFNDIVLPFLMWAVTYFWYLWEISLINDLTILMALVYASGYFFSTSVILLYTVLLRSNGAATLASMFTLGSIFIIGGIGNYELLISGAGFSSLSLTSFMNTYPLILAYSINPSTFFYSIQYVVTGIEVDSLLGLILLIISYLRFRVMEF</sequence>
<keyword evidence="1" id="KW-1133">Transmembrane helix</keyword>
<organism evidence="2 3">
    <name type="scientific">Stygiolobus caldivivus</name>
    <dbReference type="NCBI Taxonomy" id="2824673"/>
    <lineage>
        <taxon>Archaea</taxon>
        <taxon>Thermoproteota</taxon>
        <taxon>Thermoprotei</taxon>
        <taxon>Sulfolobales</taxon>
        <taxon>Sulfolobaceae</taxon>
        <taxon>Stygiolobus</taxon>
    </lineage>
</organism>
<keyword evidence="1" id="KW-0472">Membrane</keyword>
<dbReference type="AlphaFoldDB" id="A0A8D5ZEC0"/>